<proteinExistence type="predicted"/>
<gene>
    <name evidence="2" type="ORF">U14_02907</name>
</gene>
<keyword evidence="3" id="KW-1185">Reference proteome</keyword>
<dbReference type="HOGENOM" id="CLU_2731790_0_0_0"/>
<accession>A0A081BMP6</accession>
<feature type="region of interest" description="Disordered" evidence="1">
    <location>
        <begin position="1"/>
        <end position="20"/>
    </location>
</feature>
<organism evidence="2">
    <name type="scientific">Candidatus Moduliflexus flocculans</name>
    <dbReference type="NCBI Taxonomy" id="1499966"/>
    <lineage>
        <taxon>Bacteria</taxon>
        <taxon>Candidatus Moduliflexota</taxon>
        <taxon>Candidatus Moduliflexia</taxon>
        <taxon>Candidatus Moduliflexales</taxon>
        <taxon>Candidatus Moduliflexaceae</taxon>
    </lineage>
</organism>
<evidence type="ECO:0000256" key="1">
    <source>
        <dbReference type="SAM" id="MobiDB-lite"/>
    </source>
</evidence>
<dbReference type="Proteomes" id="UP000030700">
    <property type="component" value="Unassembled WGS sequence"/>
</dbReference>
<name>A0A081BMP6_9BACT</name>
<dbReference type="AlphaFoldDB" id="A0A081BMP6"/>
<evidence type="ECO:0000313" key="3">
    <source>
        <dbReference type="Proteomes" id="UP000030700"/>
    </source>
</evidence>
<feature type="compositionally biased region" description="Basic and acidic residues" evidence="1">
    <location>
        <begin position="10"/>
        <end position="20"/>
    </location>
</feature>
<reference evidence="2" key="1">
    <citation type="journal article" date="2015" name="PeerJ">
        <title>First genomic representation of candidate bacterial phylum KSB3 points to enhanced environmental sensing as a trigger of wastewater bulking.</title>
        <authorList>
            <person name="Sekiguchi Y."/>
            <person name="Ohashi A."/>
            <person name="Parks D.H."/>
            <person name="Yamauchi T."/>
            <person name="Tyson G.W."/>
            <person name="Hugenholtz P."/>
        </authorList>
    </citation>
    <scope>NUCLEOTIDE SEQUENCE [LARGE SCALE GENOMIC DNA]</scope>
</reference>
<sequence length="71" mass="8621">MENTLKHPHHQDSERGESNYDARTTYLQMMKFFMDEEQTPSWTYADGLIDEYLQYEKRVSNYLQDMLNHAK</sequence>
<evidence type="ECO:0000313" key="2">
    <source>
        <dbReference type="EMBL" id="GAK51662.1"/>
    </source>
</evidence>
<protein>
    <submittedName>
        <fullName evidence="2">Uncharacterized protein</fullName>
    </submittedName>
</protein>
<dbReference type="EMBL" id="DF820457">
    <property type="protein sequence ID" value="GAK51662.1"/>
    <property type="molecule type" value="Genomic_DNA"/>
</dbReference>